<sequence length="463" mass="53248">MSLKPHILFVVPDGVGIKNYLYSDVLKHLIRANAKISIWSPLPESVFDEVKTLHNIAIGYQSLVLKKEPLLTRFYREATTYARLLRNTALKNNPTILSNWNLPKGNFKLKLLYKAAMQMGTYLSKDYKRILHYETKSRDGWSAKVISEYIKDLETLQPTSIFITHQRVASLMPICIAAQRLGITVHTVIFSWDNVPKARLCVMADQYLVWSAWMKNEMHDYYPEIEASKIKLVGTPQFDFYLDKTKILERNKFAEQYGLDPKKHWVCFSGDDIRTSPYDADFLMDVGVALSEYQDDIQVIFRRCPADFSARYDAVLQRYNSLIKSVDPLWHVAKGGNWTGNVSKYEDVAMQVNLAYHCKTVINLGSTMAHDFSMYNKPCLYLNYNPCTTSDWNVETIYNYQHFRTMTGLDAVGWIPSKDHIAAVVLKAIGQPETIAVDRKAWRDVVVRQPIEDNSILIANTLL</sequence>
<evidence type="ECO:0008006" key="5">
    <source>
        <dbReference type="Google" id="ProtNLM"/>
    </source>
</evidence>
<keyword evidence="4" id="KW-1185">Reference proteome</keyword>
<dbReference type="SUPFAM" id="SSF53756">
    <property type="entry name" value="UDP-Glycosyltransferase/glycogen phosphorylase"/>
    <property type="match status" value="1"/>
</dbReference>
<evidence type="ECO:0000313" key="1">
    <source>
        <dbReference type="EMBL" id="MBP1841337.1"/>
    </source>
</evidence>
<comment type="caution">
    <text evidence="1">The sequence shown here is derived from an EMBL/GenBank/DDBJ whole genome shotgun (WGS) entry which is preliminary data.</text>
</comment>
<dbReference type="Proteomes" id="UP001138672">
    <property type="component" value="Unassembled WGS sequence"/>
</dbReference>
<evidence type="ECO:0000313" key="4">
    <source>
        <dbReference type="Proteomes" id="UP001231587"/>
    </source>
</evidence>
<accession>A0A9X1CCP4</accession>
<organism evidence="1 3">
    <name type="scientific">Formosa algae</name>
    <dbReference type="NCBI Taxonomy" id="225843"/>
    <lineage>
        <taxon>Bacteria</taxon>
        <taxon>Pseudomonadati</taxon>
        <taxon>Bacteroidota</taxon>
        <taxon>Flavobacteriia</taxon>
        <taxon>Flavobacteriales</taxon>
        <taxon>Flavobacteriaceae</taxon>
        <taxon>Formosa</taxon>
    </lineage>
</organism>
<dbReference type="Proteomes" id="UP001231587">
    <property type="component" value="Unassembled WGS sequence"/>
</dbReference>
<proteinExistence type="predicted"/>
<reference evidence="1" key="1">
    <citation type="submission" date="2021-03" db="EMBL/GenBank/DDBJ databases">
        <title>Genomic Encyclopedia of Type Strains, Phase IV (KMG-IV): sequencing the most valuable type-strain genomes for metagenomic binning, comparative biology and taxonomic classification.</title>
        <authorList>
            <person name="Goeker M."/>
        </authorList>
    </citation>
    <scope>NUCLEOTIDE SEQUENCE</scope>
    <source>
        <strain evidence="1">DSM 15523</strain>
        <strain evidence="2 4">DSM 16476</strain>
    </source>
</reference>
<evidence type="ECO:0000313" key="3">
    <source>
        <dbReference type="Proteomes" id="UP001138672"/>
    </source>
</evidence>
<protein>
    <recommendedName>
        <fullName evidence="5">UDP-glycosyltransferase</fullName>
    </recommendedName>
</protein>
<dbReference type="OrthoDB" id="913551at2"/>
<name>A0A9X1CCP4_9FLAO</name>
<dbReference type="EMBL" id="JAUSUU010000011">
    <property type="protein sequence ID" value="MDQ0336741.1"/>
    <property type="molecule type" value="Genomic_DNA"/>
</dbReference>
<evidence type="ECO:0000313" key="2">
    <source>
        <dbReference type="EMBL" id="MDQ0336741.1"/>
    </source>
</evidence>
<dbReference type="RefSeq" id="WP_057782134.1">
    <property type="nucleotide sequence ID" value="NZ_JAGGJQ010000010.1"/>
</dbReference>
<dbReference type="EMBL" id="JAGGJQ010000010">
    <property type="protein sequence ID" value="MBP1841337.1"/>
    <property type="molecule type" value="Genomic_DNA"/>
</dbReference>
<dbReference type="AlphaFoldDB" id="A0A9X1CCP4"/>
<gene>
    <name evidence="1" type="ORF">J2Z56_003269</name>
    <name evidence="2" type="ORF">J2Z57_003198</name>
</gene>